<feature type="region of interest" description="Disordered" evidence="1">
    <location>
        <begin position="625"/>
        <end position="673"/>
    </location>
</feature>
<feature type="compositionally biased region" description="Polar residues" evidence="1">
    <location>
        <begin position="833"/>
        <end position="844"/>
    </location>
</feature>
<feature type="compositionally biased region" description="Pro residues" evidence="1">
    <location>
        <begin position="631"/>
        <end position="641"/>
    </location>
</feature>
<feature type="compositionally biased region" description="Low complexity" evidence="1">
    <location>
        <begin position="652"/>
        <end position="673"/>
    </location>
</feature>
<feature type="region of interest" description="Disordered" evidence="1">
    <location>
        <begin position="714"/>
        <end position="752"/>
    </location>
</feature>
<proteinExistence type="predicted"/>
<feature type="compositionally biased region" description="Low complexity" evidence="1">
    <location>
        <begin position="902"/>
        <end position="911"/>
    </location>
</feature>
<feature type="compositionally biased region" description="Polar residues" evidence="1">
    <location>
        <begin position="804"/>
        <end position="814"/>
    </location>
</feature>
<dbReference type="Gene3D" id="3.80.10.10">
    <property type="entry name" value="Ribonuclease Inhibitor"/>
    <property type="match status" value="1"/>
</dbReference>
<feature type="compositionally biased region" description="Low complexity" evidence="1">
    <location>
        <begin position="868"/>
        <end position="886"/>
    </location>
</feature>
<dbReference type="InterPro" id="IPR032675">
    <property type="entry name" value="LRR_dom_sf"/>
</dbReference>
<feature type="compositionally biased region" description="Basic residues" evidence="1">
    <location>
        <begin position="976"/>
        <end position="987"/>
    </location>
</feature>
<sequence length="1185" mass="137382">MDQNLVATIKNTIAQSGYTNLYIAQIKKSDIVAINNRCLMTFNQKGNKPTNTFSWLTLTAIKYARPKLKFIFHKNKYSIIISDENIVKSVSEALQRILLSRELRSIGWSNLNLPSLPSSPYSALNRIMEKAHLQKIKIGQDSYEKIFSILIYSLPEFYLNDIPNINSFMDIFLESLPLFSDVYNFVVGKMNKFDPYSVLTDSVPYLKELKRFEIIGPKTEAFSDFFKAFSKHQHIHLYSVSFRNSDLDEKDLSVVHDFLIGRNIKGVEFHKAIKKEVISPFFQFFFEKDLLNNLRSLNISESNEIDINRLIPKLSNIQVLSLAKCDVEVGDTLRKLSSLTNLKMLDLSNNPCRIKISSMPPNLTSLYLNFVTWSDQTLFYLISNLPKHYFNLYMCNTLASPIEWRAFYSYLPTIKGPFGLESLGFDGNSIHPNFFNFLSENNRLSYLSINGCLAESDSTNVAALCKYIASSKTLEELIIKGSKTIYLGRALDAVITSCIQSKNIHTLDISDNRGGDSSINIMRQFVTTKNSLETLVFDGMGVNTTSLYVDFLRNAINSKKLNLSFPFFDLMNLVKKEAISKQDFLQIKDLFASCSEGGRIFKKYPNYNAFPSYLRRDRFSELSDPIEPITIKPPPKPPQNPKPKQNPKKPNQKPQNKPNPNQNQNKQQDQQAQLQIQQLQQQLQQQQFQIQQQQQQIQQQIIQQQQLQQIQQSPRNPLIGNGNINRKSSNPKLNNTRNEFSPNNRNIEPTLIADYDDYDPYRYNTYDSYHSDTNRKFDDYYDYDNFDYSPIENIKKSKLPPRPNSASRYRNEQQNFGNSQRNIQNNNRGRQSANSNRTNSSRGLNNGRQRRSQSVRRNSDITNSPKANRNSTRNVNNNRPNNTRNTSKSMRPQRSASACQMRRTTTNNNRNNHFDDSLDSYVTNENNNDYYSDEVEFNNSNRDRNNKIRNRNRNMVVNDSYDYDYEDNDNFNYVKNNKKTGSKRNKITRSNSLNSNNLIDTFNNSNRNTKTKKIKNNIFGDYDDNDNTSNDDDNDSELLMNKPKPALRTKPKNKNKKEQSTKKSPHKAEVKPAVKELQKQNKMKLRQAQLKQQIKQLEEEDIIDDTTNESNTDMNTLMTTKEVVFNDDESNLETTYDIPTWNFPIKLKFEFDDERTFKIEKRYSTANILEEILKKQTSKKASTTK</sequence>
<name>A0ABR2L6H9_9EUKA</name>
<comment type="caution">
    <text evidence="2">The sequence shown here is derived from an EMBL/GenBank/DDBJ whole genome shotgun (WGS) entry which is preliminary data.</text>
</comment>
<feature type="compositionally biased region" description="Polar residues" evidence="1">
    <location>
        <begin position="722"/>
        <end position="747"/>
    </location>
</feature>
<organism evidence="2 3">
    <name type="scientific">Tritrichomonas musculus</name>
    <dbReference type="NCBI Taxonomy" id="1915356"/>
    <lineage>
        <taxon>Eukaryota</taxon>
        <taxon>Metamonada</taxon>
        <taxon>Parabasalia</taxon>
        <taxon>Tritrichomonadida</taxon>
        <taxon>Tritrichomonadidae</taxon>
        <taxon>Tritrichomonas</taxon>
    </lineage>
</organism>
<feature type="compositionally biased region" description="Basic residues" evidence="1">
    <location>
        <begin position="1045"/>
        <end position="1055"/>
    </location>
</feature>
<evidence type="ECO:0000313" key="3">
    <source>
        <dbReference type="Proteomes" id="UP001470230"/>
    </source>
</evidence>
<dbReference type="PANTHER" id="PTHR24112:SF64">
    <property type="entry name" value="CHROMOSOME UNDETERMINED SCAFFOLD_46, WHOLE GENOME SHOTGUN SEQUENCE"/>
    <property type="match status" value="1"/>
</dbReference>
<accession>A0ABR2L6H9</accession>
<feature type="compositionally biased region" description="Polar residues" evidence="1">
    <location>
        <begin position="988"/>
        <end position="1002"/>
    </location>
</feature>
<feature type="compositionally biased region" description="Low complexity" evidence="1">
    <location>
        <begin position="815"/>
        <end position="832"/>
    </location>
</feature>
<gene>
    <name evidence="2" type="ORF">M9Y10_000088</name>
</gene>
<evidence type="ECO:0000256" key="1">
    <source>
        <dbReference type="SAM" id="MobiDB-lite"/>
    </source>
</evidence>
<reference evidence="2 3" key="1">
    <citation type="submission" date="2024-04" db="EMBL/GenBank/DDBJ databases">
        <title>Tritrichomonas musculus Genome.</title>
        <authorList>
            <person name="Alves-Ferreira E."/>
            <person name="Grigg M."/>
            <person name="Lorenzi H."/>
            <person name="Galac M."/>
        </authorList>
    </citation>
    <scope>NUCLEOTIDE SEQUENCE [LARGE SCALE GENOMIC DNA]</scope>
    <source>
        <strain evidence="2 3">EAF2021</strain>
    </source>
</reference>
<feature type="region of interest" description="Disordered" evidence="1">
    <location>
        <begin position="974"/>
        <end position="1087"/>
    </location>
</feature>
<feature type="compositionally biased region" description="Polar residues" evidence="1">
    <location>
        <begin position="920"/>
        <end position="930"/>
    </location>
</feature>
<feature type="region of interest" description="Disordered" evidence="1">
    <location>
        <begin position="793"/>
        <end position="953"/>
    </location>
</feature>
<feature type="compositionally biased region" description="Acidic residues" evidence="1">
    <location>
        <begin position="1021"/>
        <end position="1036"/>
    </location>
</feature>
<feature type="compositionally biased region" description="Polar residues" evidence="1">
    <location>
        <begin position="887"/>
        <end position="898"/>
    </location>
</feature>
<dbReference type="EMBL" id="JAPFFF010000001">
    <property type="protein sequence ID" value="KAK8897860.1"/>
    <property type="molecule type" value="Genomic_DNA"/>
</dbReference>
<dbReference type="Proteomes" id="UP001470230">
    <property type="component" value="Unassembled WGS sequence"/>
</dbReference>
<dbReference type="PANTHER" id="PTHR24112">
    <property type="entry name" value="LEUCINE-RICH REPEAT, ISOFORM F-RELATED"/>
    <property type="match status" value="1"/>
</dbReference>
<evidence type="ECO:0000313" key="2">
    <source>
        <dbReference type="EMBL" id="KAK8897860.1"/>
    </source>
</evidence>
<protein>
    <submittedName>
        <fullName evidence="2">Barbed-end actin filament uncapping</fullName>
    </submittedName>
</protein>
<dbReference type="SUPFAM" id="SSF52047">
    <property type="entry name" value="RNI-like"/>
    <property type="match status" value="1"/>
</dbReference>
<feature type="compositionally biased region" description="Basic and acidic residues" evidence="1">
    <location>
        <begin position="1056"/>
        <end position="1079"/>
    </location>
</feature>
<keyword evidence="3" id="KW-1185">Reference proteome</keyword>
<dbReference type="InterPro" id="IPR051279">
    <property type="entry name" value="PP1-Reg/Actin-Interact_Protein"/>
</dbReference>